<name>A0ABW0Q8F0_9BURK</name>
<dbReference type="Proteomes" id="UP001596084">
    <property type="component" value="Unassembled WGS sequence"/>
</dbReference>
<dbReference type="Pfam" id="PF13237">
    <property type="entry name" value="Fer4_10"/>
    <property type="match status" value="1"/>
</dbReference>
<dbReference type="PRINTS" id="PR00469">
    <property type="entry name" value="PNDRDTASEII"/>
</dbReference>
<keyword evidence="3" id="KW-0812">Transmembrane</keyword>
<reference evidence="6" key="1">
    <citation type="journal article" date="2019" name="Int. J. Syst. Evol. Microbiol.">
        <title>The Global Catalogue of Microorganisms (GCM) 10K type strain sequencing project: providing services to taxonomists for standard genome sequencing and annotation.</title>
        <authorList>
            <consortium name="The Broad Institute Genomics Platform"/>
            <consortium name="The Broad Institute Genome Sequencing Center for Infectious Disease"/>
            <person name="Wu L."/>
            <person name="Ma J."/>
        </authorList>
    </citation>
    <scope>NUCLEOTIDE SEQUENCE [LARGE SCALE GENOMIC DNA]</scope>
    <source>
        <strain evidence="6">CGMCC 4.7277</strain>
    </source>
</reference>
<dbReference type="PROSITE" id="PS51379">
    <property type="entry name" value="4FE4S_FER_2"/>
    <property type="match status" value="2"/>
</dbReference>
<gene>
    <name evidence="5" type="ORF">ACFPP7_04525</name>
</gene>
<keyword evidence="3" id="KW-1133">Transmembrane helix</keyword>
<dbReference type="InterPro" id="IPR036188">
    <property type="entry name" value="FAD/NAD-bd_sf"/>
</dbReference>
<evidence type="ECO:0000256" key="1">
    <source>
        <dbReference type="ARBA" id="ARBA00022630"/>
    </source>
</evidence>
<proteinExistence type="predicted"/>
<keyword evidence="1" id="KW-0285">Flavoprotein</keyword>
<dbReference type="RefSeq" id="WP_377371963.1">
    <property type="nucleotide sequence ID" value="NZ_JBHSMX010000009.1"/>
</dbReference>
<keyword evidence="3" id="KW-0472">Membrane</keyword>
<keyword evidence="2" id="KW-0560">Oxidoreductase</keyword>
<dbReference type="SUPFAM" id="SSF51905">
    <property type="entry name" value="FAD/NAD(P)-binding domain"/>
    <property type="match status" value="1"/>
</dbReference>
<comment type="caution">
    <text evidence="5">The sequence shown here is derived from an EMBL/GenBank/DDBJ whole genome shotgun (WGS) entry which is preliminary data.</text>
</comment>
<dbReference type="InterPro" id="IPR050097">
    <property type="entry name" value="Ferredoxin-NADP_redctase_2"/>
</dbReference>
<evidence type="ECO:0000256" key="3">
    <source>
        <dbReference type="SAM" id="Phobius"/>
    </source>
</evidence>
<dbReference type="SUPFAM" id="SSF54862">
    <property type="entry name" value="4Fe-4S ferredoxins"/>
    <property type="match status" value="1"/>
</dbReference>
<dbReference type="PRINTS" id="PR00368">
    <property type="entry name" value="FADPNR"/>
</dbReference>
<dbReference type="InterPro" id="IPR017896">
    <property type="entry name" value="4Fe4S_Fe-S-bd"/>
</dbReference>
<feature type="domain" description="4Fe-4S ferredoxin-type" evidence="4">
    <location>
        <begin position="62"/>
        <end position="91"/>
    </location>
</feature>
<feature type="transmembrane region" description="Helical" evidence="3">
    <location>
        <begin position="18"/>
        <end position="35"/>
    </location>
</feature>
<evidence type="ECO:0000313" key="6">
    <source>
        <dbReference type="Proteomes" id="UP001596084"/>
    </source>
</evidence>
<protein>
    <submittedName>
        <fullName evidence="5">NAD(P)-binding domain-containing protein</fullName>
    </submittedName>
</protein>
<sequence>MAGPVGTASCWECFVLKYIYLYVAVVGVFIVLYLLRHRRIHVAHAEELQQAIDSGMNEPPSLHPVIDPARCMGSGACAKACPEDALGIVNGKAVLKNAAACIGHGACLAACPVDAIKLVFGTEKRGIDIPNISPEFETNVSGIFVAGELGGMGLIRKAAEQGRQAMESIRKRANGQADHDVVIVGCGPAGLSAGLSAMQHKLRYKLIEQEDSLGGAVYHYPRHKIAMTAPVKLALVGNVKFNEVQKEKLLAFWLDVVKKTNLQISFRECLEGIERDGDNFVVRTSTGRHVTRSVLLSMGRRGTPRKLEVPGEESAKVTYRLIDPAQYQGQTVLVVGGGDSALEAAIALSEQEGTDVQLSYRSEAFSRVKQKNRMLLEQQQKAGRIQVLLSSRVKRIADHEVEIEHDGAVHRYRNDAVIVCAGGLLPTPLLQKVGIEFDTKFGTA</sequence>
<dbReference type="Gene3D" id="3.30.70.20">
    <property type="match status" value="1"/>
</dbReference>
<dbReference type="Pfam" id="PF13738">
    <property type="entry name" value="Pyr_redox_3"/>
    <property type="match status" value="1"/>
</dbReference>
<keyword evidence="6" id="KW-1185">Reference proteome</keyword>
<evidence type="ECO:0000313" key="5">
    <source>
        <dbReference type="EMBL" id="MFC5520182.1"/>
    </source>
</evidence>
<dbReference type="EMBL" id="JBHSMX010000009">
    <property type="protein sequence ID" value="MFC5520182.1"/>
    <property type="molecule type" value="Genomic_DNA"/>
</dbReference>
<feature type="domain" description="4Fe-4S ferredoxin-type" evidence="4">
    <location>
        <begin position="92"/>
        <end position="121"/>
    </location>
</feature>
<dbReference type="Gene3D" id="3.50.50.60">
    <property type="entry name" value="FAD/NAD(P)-binding domain"/>
    <property type="match status" value="2"/>
</dbReference>
<organism evidence="5 6">
    <name type="scientific">Polaromonas jejuensis</name>
    <dbReference type="NCBI Taxonomy" id="457502"/>
    <lineage>
        <taxon>Bacteria</taxon>
        <taxon>Pseudomonadati</taxon>
        <taxon>Pseudomonadota</taxon>
        <taxon>Betaproteobacteria</taxon>
        <taxon>Burkholderiales</taxon>
        <taxon>Comamonadaceae</taxon>
        <taxon>Polaromonas</taxon>
    </lineage>
</organism>
<evidence type="ECO:0000259" key="4">
    <source>
        <dbReference type="PROSITE" id="PS51379"/>
    </source>
</evidence>
<evidence type="ECO:0000256" key="2">
    <source>
        <dbReference type="ARBA" id="ARBA00023002"/>
    </source>
</evidence>
<dbReference type="PANTHER" id="PTHR48105">
    <property type="entry name" value="THIOREDOXIN REDUCTASE 1-RELATED-RELATED"/>
    <property type="match status" value="1"/>
</dbReference>
<accession>A0ABW0Q8F0</accession>